<keyword evidence="14" id="KW-1185">Reference proteome</keyword>
<dbReference type="GO" id="GO:0005789">
    <property type="term" value="C:endoplasmic reticulum membrane"/>
    <property type="evidence" value="ECO:0007669"/>
    <property type="project" value="UniProtKB-SubCell"/>
</dbReference>
<evidence type="ECO:0000256" key="9">
    <source>
        <dbReference type="ARBA" id="ARBA00022824"/>
    </source>
</evidence>
<evidence type="ECO:0000256" key="4">
    <source>
        <dbReference type="ARBA" id="ARBA00011024"/>
    </source>
</evidence>
<dbReference type="GO" id="GO:0005886">
    <property type="term" value="C:plasma membrane"/>
    <property type="evidence" value="ECO:0007669"/>
    <property type="project" value="UniProtKB-SubCell"/>
</dbReference>
<feature type="region of interest" description="Disordered" evidence="12">
    <location>
        <begin position="288"/>
        <end position="319"/>
    </location>
</feature>
<evidence type="ECO:0000256" key="11">
    <source>
        <dbReference type="ARBA" id="ARBA00023136"/>
    </source>
</evidence>
<dbReference type="InterPro" id="IPR029668">
    <property type="entry name" value="TMEM98"/>
</dbReference>
<evidence type="ECO:0000313" key="14">
    <source>
        <dbReference type="Proteomes" id="UP000095282"/>
    </source>
</evidence>
<evidence type="ECO:0000256" key="12">
    <source>
        <dbReference type="SAM" id="MobiDB-lite"/>
    </source>
</evidence>
<dbReference type="Gene3D" id="1.20.1410.10">
    <property type="entry name" value="I/LWEQ domain"/>
    <property type="match status" value="1"/>
</dbReference>
<protein>
    <recommendedName>
        <fullName evidence="5">Transmembrane protein 98</fullName>
    </recommendedName>
</protein>
<evidence type="ECO:0000313" key="15">
    <source>
        <dbReference type="WBParaSite" id="Csp11.Scaffold628.g7288.t1"/>
    </source>
</evidence>
<dbReference type="PANTHER" id="PTHR32510">
    <property type="entry name" value="TRANSMEMBRANE PROTEIN 98"/>
    <property type="match status" value="1"/>
</dbReference>
<keyword evidence="6" id="KW-1003">Cell membrane</keyword>
<keyword evidence="7" id="KW-0964">Secreted</keyword>
<organism evidence="14 15">
    <name type="scientific">Caenorhabditis tropicalis</name>
    <dbReference type="NCBI Taxonomy" id="1561998"/>
    <lineage>
        <taxon>Eukaryota</taxon>
        <taxon>Metazoa</taxon>
        <taxon>Ecdysozoa</taxon>
        <taxon>Nematoda</taxon>
        <taxon>Chromadorea</taxon>
        <taxon>Rhabditida</taxon>
        <taxon>Rhabditina</taxon>
        <taxon>Rhabditomorpha</taxon>
        <taxon>Rhabditoidea</taxon>
        <taxon>Rhabditidae</taxon>
        <taxon>Peloderinae</taxon>
        <taxon>Caenorhabditis</taxon>
    </lineage>
</organism>
<sequence length="339" mass="38457">MDIVVVLALVVLTSVFILSLIILVITCQRRRQSKAKSKILVPFATAPQRFSHNTATDDVDEIDSMEQLDDLLGELLDKNEWLFEARGIMQHVVAVLTLTKRVTGKLRDVQLPTTPSPFHDAINMAMRNIYPRFDDLVESIAAQPIDLRLLEARALSVGTVAWSLYLPYTLLDERNKEEIQRPLNELNVHLVTIRTAAHLIQMADLGANDKLDIVDLKDQLLRMRRQVRGDLQLDEEEYETEDDGVEDQEEEPTGNHHEKTPLVESEAVIDMIELTRVPLIEQEHLLKSNGVIPSSSSSERGEEHLHSHSHHPHKHLHHMTNGSLNTVEESNEDDHHGEG</sequence>
<evidence type="ECO:0000256" key="2">
    <source>
        <dbReference type="ARBA" id="ARBA00004550"/>
    </source>
</evidence>
<dbReference type="AlphaFoldDB" id="A0A1I7TM56"/>
<evidence type="ECO:0000256" key="10">
    <source>
        <dbReference type="ARBA" id="ARBA00022989"/>
    </source>
</evidence>
<dbReference type="Proteomes" id="UP000095282">
    <property type="component" value="Unplaced"/>
</dbReference>
<evidence type="ECO:0000256" key="5">
    <source>
        <dbReference type="ARBA" id="ARBA00014380"/>
    </source>
</evidence>
<dbReference type="GO" id="GO:0005576">
    <property type="term" value="C:extracellular region"/>
    <property type="evidence" value="ECO:0007669"/>
    <property type="project" value="UniProtKB-SubCell"/>
</dbReference>
<evidence type="ECO:0000256" key="3">
    <source>
        <dbReference type="ARBA" id="ARBA00004648"/>
    </source>
</evidence>
<evidence type="ECO:0000256" key="7">
    <source>
        <dbReference type="ARBA" id="ARBA00022525"/>
    </source>
</evidence>
<evidence type="ECO:0000256" key="13">
    <source>
        <dbReference type="SAM" id="Phobius"/>
    </source>
</evidence>
<evidence type="ECO:0000256" key="1">
    <source>
        <dbReference type="ARBA" id="ARBA00004401"/>
    </source>
</evidence>
<evidence type="ECO:0000256" key="6">
    <source>
        <dbReference type="ARBA" id="ARBA00022475"/>
    </source>
</evidence>
<dbReference type="STRING" id="1561998.A0A1I7TM56"/>
<dbReference type="eggNOG" id="ENOG502QT8U">
    <property type="taxonomic scope" value="Eukaryota"/>
</dbReference>
<keyword evidence="11 13" id="KW-0472">Membrane</keyword>
<feature type="compositionally biased region" description="Basic residues" evidence="12">
    <location>
        <begin position="307"/>
        <end position="318"/>
    </location>
</feature>
<feature type="compositionally biased region" description="Acidic residues" evidence="12">
    <location>
        <begin position="232"/>
        <end position="252"/>
    </location>
</feature>
<keyword evidence="10 13" id="KW-1133">Transmembrane helix</keyword>
<keyword evidence="8 13" id="KW-0812">Transmembrane</keyword>
<feature type="transmembrane region" description="Helical" evidence="13">
    <location>
        <begin position="6"/>
        <end position="27"/>
    </location>
</feature>
<name>A0A1I7TM56_9PELO</name>
<feature type="region of interest" description="Disordered" evidence="12">
    <location>
        <begin position="232"/>
        <end position="264"/>
    </location>
</feature>
<proteinExistence type="inferred from homology"/>
<accession>A0A1I7TM56</accession>
<dbReference type="PANTHER" id="PTHR32510:SF3">
    <property type="entry name" value="TRANSMEMBRANE PROTEIN 98"/>
    <property type="match status" value="1"/>
</dbReference>
<comment type="subcellular location">
    <subcellularLocation>
        <location evidence="1">Cell membrane</location>
        <topology evidence="1">Single-pass type II membrane protein</topology>
    </subcellularLocation>
    <subcellularLocation>
        <location evidence="3">Endoplasmic reticulum membrane</location>
        <topology evidence="3">Single-pass type II membrane protein</topology>
    </subcellularLocation>
    <subcellularLocation>
        <location evidence="2">Secreted</location>
        <location evidence="2">Extracellular exosome</location>
    </subcellularLocation>
</comment>
<keyword evidence="9" id="KW-0256">Endoplasmic reticulum</keyword>
<reference evidence="15" key="1">
    <citation type="submission" date="2016-11" db="UniProtKB">
        <authorList>
            <consortium name="WormBaseParasite"/>
        </authorList>
    </citation>
    <scope>IDENTIFICATION</scope>
</reference>
<evidence type="ECO:0000256" key="8">
    <source>
        <dbReference type="ARBA" id="ARBA00022692"/>
    </source>
</evidence>
<comment type="similarity">
    <text evidence="4">Belongs to the TMEM98 family.</text>
</comment>
<dbReference type="WBParaSite" id="Csp11.Scaffold628.g7288.t1">
    <property type="protein sequence ID" value="Csp11.Scaffold628.g7288.t1"/>
    <property type="gene ID" value="Csp11.Scaffold628.g7288"/>
</dbReference>